<dbReference type="Proteomes" id="UP001165541">
    <property type="component" value="Unassembled WGS sequence"/>
</dbReference>
<gene>
    <name evidence="6" type="ORF">M8A51_15220</name>
</gene>
<dbReference type="InterPro" id="IPR000709">
    <property type="entry name" value="Leu_Ile_Val-bd"/>
</dbReference>
<dbReference type="PRINTS" id="PR00337">
    <property type="entry name" value="LEUILEVALBP"/>
</dbReference>
<evidence type="ECO:0000256" key="2">
    <source>
        <dbReference type="ARBA" id="ARBA00022448"/>
    </source>
</evidence>
<evidence type="ECO:0000256" key="4">
    <source>
        <dbReference type="ARBA" id="ARBA00022970"/>
    </source>
</evidence>
<comment type="caution">
    <text evidence="6">The sequence shown here is derived from an EMBL/GenBank/DDBJ whole genome shotgun (WGS) entry which is preliminary data.</text>
</comment>
<dbReference type="PANTHER" id="PTHR47235">
    <property type="entry name" value="BLR6548 PROTEIN"/>
    <property type="match status" value="1"/>
</dbReference>
<evidence type="ECO:0000256" key="3">
    <source>
        <dbReference type="ARBA" id="ARBA00022729"/>
    </source>
</evidence>
<dbReference type="InterPro" id="IPR006311">
    <property type="entry name" value="TAT_signal"/>
</dbReference>
<proteinExistence type="inferred from homology"/>
<comment type="similarity">
    <text evidence="1">Belongs to the leucine-binding protein family.</text>
</comment>
<accession>A0ABT0YQ60</accession>
<dbReference type="InterPro" id="IPR019546">
    <property type="entry name" value="TAT_signal_bac_arc"/>
</dbReference>
<keyword evidence="7" id="KW-1185">Reference proteome</keyword>
<dbReference type="InterPro" id="IPR028081">
    <property type="entry name" value="Leu-bd"/>
</dbReference>
<keyword evidence="4" id="KW-0029">Amino-acid transport</keyword>
<evidence type="ECO:0000313" key="6">
    <source>
        <dbReference type="EMBL" id="MCM5680875.1"/>
    </source>
</evidence>
<dbReference type="SUPFAM" id="SSF53822">
    <property type="entry name" value="Periplasmic binding protein-like I"/>
    <property type="match status" value="1"/>
</dbReference>
<dbReference type="Gene3D" id="3.40.50.2300">
    <property type="match status" value="2"/>
</dbReference>
<dbReference type="EMBL" id="JAMKFE010000008">
    <property type="protein sequence ID" value="MCM5680875.1"/>
    <property type="molecule type" value="Genomic_DNA"/>
</dbReference>
<protein>
    <submittedName>
        <fullName evidence="6">ABC transporter substrate-binding protein</fullName>
    </submittedName>
</protein>
<dbReference type="CDD" id="cd06326">
    <property type="entry name" value="PBP1_ABC_ligand_binding-like"/>
    <property type="match status" value="1"/>
</dbReference>
<dbReference type="InterPro" id="IPR028082">
    <property type="entry name" value="Peripla_BP_I"/>
</dbReference>
<dbReference type="NCBIfam" id="TIGR01409">
    <property type="entry name" value="TAT_signal_seq"/>
    <property type="match status" value="1"/>
</dbReference>
<reference evidence="6" key="1">
    <citation type="submission" date="2022-05" db="EMBL/GenBank/DDBJ databases">
        <title>Schlegelella sp. nov., isolated from mangrove soil.</title>
        <authorList>
            <person name="Liu Y."/>
            <person name="Ge X."/>
            <person name="Liu W."/>
        </authorList>
    </citation>
    <scope>NUCLEOTIDE SEQUENCE</scope>
    <source>
        <strain evidence="6">S2-27</strain>
    </source>
</reference>
<dbReference type="RefSeq" id="WP_251779316.1">
    <property type="nucleotide sequence ID" value="NZ_JAMKFE010000008.1"/>
</dbReference>
<feature type="domain" description="Leucine-binding protein" evidence="5">
    <location>
        <begin position="39"/>
        <end position="372"/>
    </location>
</feature>
<dbReference type="PANTHER" id="PTHR47235:SF1">
    <property type="entry name" value="BLR6548 PROTEIN"/>
    <property type="match status" value="1"/>
</dbReference>
<dbReference type="Pfam" id="PF13458">
    <property type="entry name" value="Peripla_BP_6"/>
    <property type="match status" value="1"/>
</dbReference>
<evidence type="ECO:0000259" key="5">
    <source>
        <dbReference type="Pfam" id="PF13458"/>
    </source>
</evidence>
<sequence length="381" mass="40687">MIKTPHRGSRRQLLKAAGAAAAACAAPTWVRAQSDTLLIGQTAALSGPLAFPFVEMNKGIKAAFDEVNERGGVEGRRLELRSLDDGGVPQKATENAKQLVGADNVFTFFACGGTTSVLGMMPVAMQARVPLIAPATGFDALRAFNPLVIHARASYSTEIAKIVQHLGTTGQTKCAVAYSENPFGKATLAAFEAAAKQHKNTDWKAFLLGDSPEDIPKLVDEIAAWQPNSLTSFAVGASGIPFYRSLRPRIAGAAPFSISFLGTKPLLDALGEAAKGIAVAQVVPNPDSVVLPVVKAYQAAMKRSGFPTTGHSSLEGYVSARLLIEGLRRGGRGVTRERFIGAFHSMRPYDMGGFELAYGPKDHEGSNYVELTYYNGERFRR</sequence>
<dbReference type="PROSITE" id="PS51318">
    <property type="entry name" value="TAT"/>
    <property type="match status" value="1"/>
</dbReference>
<keyword evidence="2" id="KW-0813">Transport</keyword>
<evidence type="ECO:0000313" key="7">
    <source>
        <dbReference type="Proteomes" id="UP001165541"/>
    </source>
</evidence>
<keyword evidence="3" id="KW-0732">Signal</keyword>
<evidence type="ECO:0000256" key="1">
    <source>
        <dbReference type="ARBA" id="ARBA00010062"/>
    </source>
</evidence>
<organism evidence="6 7">
    <name type="scientific">Caldimonas mangrovi</name>
    <dbReference type="NCBI Taxonomy" id="2944811"/>
    <lineage>
        <taxon>Bacteria</taxon>
        <taxon>Pseudomonadati</taxon>
        <taxon>Pseudomonadota</taxon>
        <taxon>Betaproteobacteria</taxon>
        <taxon>Burkholderiales</taxon>
        <taxon>Sphaerotilaceae</taxon>
        <taxon>Caldimonas</taxon>
    </lineage>
</organism>
<name>A0ABT0YQ60_9BURK</name>